<organism evidence="2 3">
    <name type="scientific">Corynebacterium ammoniagenes DSM 20306</name>
    <dbReference type="NCBI Taxonomy" id="649754"/>
    <lineage>
        <taxon>Bacteria</taxon>
        <taxon>Bacillati</taxon>
        <taxon>Actinomycetota</taxon>
        <taxon>Actinomycetes</taxon>
        <taxon>Mycobacteriales</taxon>
        <taxon>Corynebacteriaceae</taxon>
        <taxon>Corynebacterium</taxon>
    </lineage>
</organism>
<evidence type="ECO:0000313" key="2">
    <source>
        <dbReference type="EMBL" id="EFG80795.1"/>
    </source>
</evidence>
<gene>
    <name evidence="2" type="ORF">HMPREF0281_02163</name>
</gene>
<dbReference type="InterPro" id="IPR021903">
    <property type="entry name" value="DUF3515"/>
</dbReference>
<proteinExistence type="predicted"/>
<sequence>MTTQFNRPAIYISLGLSIVLVIGVLFGTKYYFENVARQPVSVSAVDSPEASTPLCEELVANLPERFMGEKRSELVEPAPDGVAAWADISSMATVLRCGVDMPLQYTEYSQPVDIDGSNWLEVRDMTEGSSLTTWYNTDFSPAVAVTTHTDKQPEGLSDALEVLDATEQEPRPAPLSQLNSADNAEACTSLDDALPDTLGEDYQRMDVSEEHTAAWSAAGREPVVIRCGVEPPAGYEAGEQLQQINDIPWFQDTTLGEGTTAGTWYALGRETDIAVSAPQDIANTALVELGDVIVANTKEQD</sequence>
<comment type="caution">
    <text evidence="2">The sequence shown here is derived from an EMBL/GenBank/DDBJ whole genome shotgun (WGS) entry which is preliminary data.</text>
</comment>
<keyword evidence="1" id="KW-0472">Membrane</keyword>
<protein>
    <recommendedName>
        <fullName evidence="4">DUF3515 domain-containing protein</fullName>
    </recommendedName>
</protein>
<keyword evidence="3" id="KW-1185">Reference proteome</keyword>
<evidence type="ECO:0000256" key="1">
    <source>
        <dbReference type="SAM" id="Phobius"/>
    </source>
</evidence>
<reference evidence="2 3" key="1">
    <citation type="submission" date="2010-04" db="EMBL/GenBank/DDBJ databases">
        <authorList>
            <person name="Weinstock G."/>
            <person name="Sodergren E."/>
            <person name="Clifton S."/>
            <person name="Fulton L."/>
            <person name="Fulton B."/>
            <person name="Courtney L."/>
            <person name="Fronick C."/>
            <person name="Harrison M."/>
            <person name="Strong C."/>
            <person name="Farmer C."/>
            <person name="Delahaunty K."/>
            <person name="Markovic C."/>
            <person name="Hall O."/>
            <person name="Minx P."/>
            <person name="Tomlinson C."/>
            <person name="Mitreva M."/>
            <person name="Hou S."/>
            <person name="Wollam A."/>
            <person name="Pepin K.H."/>
            <person name="Johnson M."/>
            <person name="Bhonagiri V."/>
            <person name="Zhang X."/>
            <person name="Suruliraj S."/>
            <person name="Warren W."/>
            <person name="Chinwalla A."/>
            <person name="Mardis E.R."/>
            <person name="Wilson R.K."/>
        </authorList>
    </citation>
    <scope>NUCLEOTIDE SEQUENCE [LARGE SCALE GENOMIC DNA]</scope>
    <source>
        <strain evidence="2 3">DSM 20306</strain>
    </source>
</reference>
<keyword evidence="1" id="KW-1133">Transmembrane helix</keyword>
<dbReference type="Proteomes" id="UP000006015">
    <property type="component" value="Unassembled WGS sequence"/>
</dbReference>
<dbReference type="RefSeq" id="WP_003848888.1">
    <property type="nucleotide sequence ID" value="NZ_CP009244.1"/>
</dbReference>
<feature type="transmembrane region" description="Helical" evidence="1">
    <location>
        <begin position="9"/>
        <end position="32"/>
    </location>
</feature>
<keyword evidence="1" id="KW-0812">Transmembrane</keyword>
<dbReference type="Pfam" id="PF12028">
    <property type="entry name" value="DUF3515"/>
    <property type="match status" value="2"/>
</dbReference>
<evidence type="ECO:0008006" key="4">
    <source>
        <dbReference type="Google" id="ProtNLM"/>
    </source>
</evidence>
<accession>A0ABP2IE94</accession>
<evidence type="ECO:0000313" key="3">
    <source>
        <dbReference type="Proteomes" id="UP000006015"/>
    </source>
</evidence>
<dbReference type="EMBL" id="ADNS01000027">
    <property type="protein sequence ID" value="EFG80795.1"/>
    <property type="molecule type" value="Genomic_DNA"/>
</dbReference>
<name>A0ABP2IE94_CORAM</name>